<sequence>MQTTITVKAAPVVKPTPTPTASPTPTPALVPKVTATLAKRVLSIKVSNAGSASVVAMIDSKIVKVGQNTVTAGKRKVSVFVAGRLIYSHTFTVK</sequence>
<dbReference type="AlphaFoldDB" id="A0A6J7NYG9"/>
<evidence type="ECO:0000256" key="1">
    <source>
        <dbReference type="SAM" id="MobiDB-lite"/>
    </source>
</evidence>
<dbReference type="EMBL" id="CAFBOU010000068">
    <property type="protein sequence ID" value="CAB4994964.1"/>
    <property type="molecule type" value="Genomic_DNA"/>
</dbReference>
<evidence type="ECO:0000313" key="2">
    <source>
        <dbReference type="EMBL" id="CAB4994964.1"/>
    </source>
</evidence>
<organism evidence="2">
    <name type="scientific">freshwater metagenome</name>
    <dbReference type="NCBI Taxonomy" id="449393"/>
    <lineage>
        <taxon>unclassified sequences</taxon>
        <taxon>metagenomes</taxon>
        <taxon>ecological metagenomes</taxon>
    </lineage>
</organism>
<feature type="compositionally biased region" description="Low complexity" evidence="1">
    <location>
        <begin position="1"/>
        <end position="13"/>
    </location>
</feature>
<feature type="compositionally biased region" description="Pro residues" evidence="1">
    <location>
        <begin position="14"/>
        <end position="27"/>
    </location>
</feature>
<feature type="region of interest" description="Disordered" evidence="1">
    <location>
        <begin position="1"/>
        <end position="27"/>
    </location>
</feature>
<protein>
    <submittedName>
        <fullName evidence="2">Unannotated protein</fullName>
    </submittedName>
</protein>
<proteinExistence type="predicted"/>
<reference evidence="2" key="1">
    <citation type="submission" date="2020-05" db="EMBL/GenBank/DDBJ databases">
        <authorList>
            <person name="Chiriac C."/>
            <person name="Salcher M."/>
            <person name="Ghai R."/>
            <person name="Kavagutti S V."/>
        </authorList>
    </citation>
    <scope>NUCLEOTIDE SEQUENCE</scope>
</reference>
<accession>A0A6J7NYG9</accession>
<gene>
    <name evidence="2" type="ORF">UFOPK4010_00832</name>
</gene>
<name>A0A6J7NYG9_9ZZZZ</name>